<dbReference type="OrthoDB" id="29773at2759"/>
<dbReference type="GO" id="GO:0016020">
    <property type="term" value="C:membrane"/>
    <property type="evidence" value="ECO:0007669"/>
    <property type="project" value="TreeGrafter"/>
</dbReference>
<dbReference type="PANTHER" id="PTHR13146">
    <property type="match status" value="1"/>
</dbReference>
<gene>
    <name evidence="3" type="ORF">SeLEV6574_g08156</name>
    <name evidence="4" type="ORF">SeMB42_g04099</name>
</gene>
<evidence type="ECO:0000256" key="1">
    <source>
        <dbReference type="SAM" id="Phobius"/>
    </source>
</evidence>
<feature type="transmembrane region" description="Helical" evidence="1">
    <location>
        <begin position="222"/>
        <end position="244"/>
    </location>
</feature>
<evidence type="ECO:0000313" key="6">
    <source>
        <dbReference type="Proteomes" id="UP000320475"/>
    </source>
</evidence>
<feature type="chain" id="PRO_5036130953" description="EamA domain-containing protein" evidence="2">
    <location>
        <begin position="24"/>
        <end position="357"/>
    </location>
</feature>
<evidence type="ECO:0000313" key="4">
    <source>
        <dbReference type="EMBL" id="TPX45112.1"/>
    </source>
</evidence>
<feature type="signal peptide" evidence="2">
    <location>
        <begin position="1"/>
        <end position="23"/>
    </location>
</feature>
<name>A0A507C3T9_9FUNG</name>
<evidence type="ECO:0008006" key="7">
    <source>
        <dbReference type="Google" id="ProtNLM"/>
    </source>
</evidence>
<feature type="transmembrane region" description="Helical" evidence="1">
    <location>
        <begin position="290"/>
        <end position="317"/>
    </location>
</feature>
<dbReference type="SUPFAM" id="SSF103481">
    <property type="entry name" value="Multidrug resistance efflux transporter EmrE"/>
    <property type="match status" value="1"/>
</dbReference>
<dbReference type="EMBL" id="QEAM01000748">
    <property type="protein sequence ID" value="TPX35627.1"/>
    <property type="molecule type" value="Genomic_DNA"/>
</dbReference>
<evidence type="ECO:0000313" key="3">
    <source>
        <dbReference type="EMBL" id="TPX35627.1"/>
    </source>
</evidence>
<feature type="transmembrane region" description="Helical" evidence="1">
    <location>
        <begin position="256"/>
        <end position="278"/>
    </location>
</feature>
<dbReference type="PANTHER" id="PTHR13146:SF0">
    <property type="entry name" value="SOLUTE CARRIER FAMILY 35 MEMBER F6"/>
    <property type="match status" value="1"/>
</dbReference>
<feature type="transmembrane region" description="Helical" evidence="1">
    <location>
        <begin position="181"/>
        <end position="202"/>
    </location>
</feature>
<dbReference type="Proteomes" id="UP000317494">
    <property type="component" value="Unassembled WGS sequence"/>
</dbReference>
<proteinExistence type="predicted"/>
<organism evidence="3 6">
    <name type="scientific">Synchytrium endobioticum</name>
    <dbReference type="NCBI Taxonomy" id="286115"/>
    <lineage>
        <taxon>Eukaryota</taxon>
        <taxon>Fungi</taxon>
        <taxon>Fungi incertae sedis</taxon>
        <taxon>Chytridiomycota</taxon>
        <taxon>Chytridiomycota incertae sedis</taxon>
        <taxon>Chytridiomycetes</taxon>
        <taxon>Synchytriales</taxon>
        <taxon>Synchytriaceae</taxon>
        <taxon>Synchytrium</taxon>
    </lineage>
</organism>
<keyword evidence="1" id="KW-0472">Membrane</keyword>
<dbReference type="AlphaFoldDB" id="A0A507C3T9"/>
<reference evidence="5 6" key="1">
    <citation type="journal article" date="2019" name="Sci. Rep.">
        <title>Comparative genomics of chytrid fungi reveal insights into the obligate biotrophic and pathogenic lifestyle of Synchytrium endobioticum.</title>
        <authorList>
            <person name="van de Vossenberg B.T.L.H."/>
            <person name="Warris S."/>
            <person name="Nguyen H.D.T."/>
            <person name="van Gent-Pelzer M.P.E."/>
            <person name="Joly D.L."/>
            <person name="van de Geest H.C."/>
            <person name="Bonants P.J.M."/>
            <person name="Smith D.S."/>
            <person name="Levesque C.A."/>
            <person name="van der Lee T.A.J."/>
        </authorList>
    </citation>
    <scope>NUCLEOTIDE SEQUENCE [LARGE SCALE GENOMIC DNA]</scope>
    <source>
        <strain evidence="3 6">LEV6574</strain>
        <strain evidence="4 5">MB42</strain>
    </source>
</reference>
<dbReference type="InterPro" id="IPR037185">
    <property type="entry name" value="EmrE-like"/>
</dbReference>
<dbReference type="STRING" id="286115.A0A507C3T9"/>
<comment type="caution">
    <text evidence="3">The sequence shown here is derived from an EMBL/GenBank/DDBJ whole genome shotgun (WGS) entry which is preliminary data.</text>
</comment>
<dbReference type="VEuPathDB" id="FungiDB:SeMB42_g04099"/>
<keyword evidence="1" id="KW-0812">Transmembrane</keyword>
<keyword evidence="5" id="KW-1185">Reference proteome</keyword>
<keyword evidence="2" id="KW-0732">Signal</keyword>
<evidence type="ECO:0000313" key="5">
    <source>
        <dbReference type="Proteomes" id="UP000317494"/>
    </source>
</evidence>
<accession>A0A507C3T9</accession>
<protein>
    <recommendedName>
        <fullName evidence="7">EamA domain-containing protein</fullName>
    </recommendedName>
</protein>
<feature type="transmembrane region" description="Helical" evidence="1">
    <location>
        <begin position="49"/>
        <end position="68"/>
    </location>
</feature>
<keyword evidence="1" id="KW-1133">Transmembrane helix</keyword>
<dbReference type="Proteomes" id="UP000320475">
    <property type="component" value="Unassembled WGS sequence"/>
</dbReference>
<evidence type="ECO:0000256" key="2">
    <source>
        <dbReference type="SAM" id="SignalP"/>
    </source>
</evidence>
<sequence length="357" mass="38958">MPSRPQGLSLLVVGLLVSGTINTLLNKFQDLQCAVGCHGPHPRTFEQPIWQTANMFLGEAFCLVVYHIQVWHENRKQKTYVPILDASNSPHNADSAPHDDAHDRTATPLTPWASQRVVMSGWANLYMWLPTLCDLTATTLMNVGLIYVAASVYQMLRGAVVLFTGTLSTIYLGRTHPLYRWYGLCAVSAGVSLVGAASVVQADPPSKPSSHDNSSIYASNPSNAPLGVAMVLIAQIFTAAQFVIEEKLLSYYELPAMKAVGLEGIFGLLSLAIMVPIVTSRSTIDTCRTLFIWMISLALGWENFKSLQVAGFLVLLYGTFVFNDVVRPPLALCREGGREEEVAIPQESDERAVASAT</sequence>
<dbReference type="EMBL" id="QEAN01000159">
    <property type="protein sequence ID" value="TPX45112.1"/>
    <property type="molecule type" value="Genomic_DNA"/>
</dbReference>